<keyword evidence="6" id="KW-0472">Membrane</keyword>
<feature type="transmembrane region" description="Helical" evidence="6">
    <location>
        <begin position="358"/>
        <end position="381"/>
    </location>
</feature>
<feature type="chain" id="PRO_5007055583" evidence="7">
    <location>
        <begin position="34"/>
        <end position="391"/>
    </location>
</feature>
<dbReference type="InterPro" id="IPR023827">
    <property type="entry name" value="Peptidase_S8_Asp-AS"/>
</dbReference>
<dbReference type="PROSITE" id="PS51892">
    <property type="entry name" value="SUBTILASE"/>
    <property type="match status" value="1"/>
</dbReference>
<dbReference type="PROSITE" id="PS00136">
    <property type="entry name" value="SUBTILASE_ASP"/>
    <property type="match status" value="1"/>
</dbReference>
<feature type="domain" description="Peptidase S8/S53" evidence="8">
    <location>
        <begin position="57"/>
        <end position="309"/>
    </location>
</feature>
<evidence type="ECO:0000256" key="7">
    <source>
        <dbReference type="SAM" id="SignalP"/>
    </source>
</evidence>
<dbReference type="InterPro" id="IPR036852">
    <property type="entry name" value="Peptidase_S8/S53_dom_sf"/>
</dbReference>
<keyword evidence="4 5" id="KW-0720">Serine protease</keyword>
<evidence type="ECO:0000256" key="4">
    <source>
        <dbReference type="ARBA" id="ARBA00022825"/>
    </source>
</evidence>
<evidence type="ECO:0000256" key="1">
    <source>
        <dbReference type="ARBA" id="ARBA00011073"/>
    </source>
</evidence>
<keyword evidence="3 5" id="KW-0378">Hydrolase</keyword>
<feature type="active site" description="Charge relay system" evidence="5">
    <location>
        <position position="262"/>
    </location>
</feature>
<comment type="similarity">
    <text evidence="1 5">Belongs to the peptidase S8 family.</text>
</comment>
<dbReference type="PRINTS" id="PR00723">
    <property type="entry name" value="SUBTILISIN"/>
</dbReference>
<dbReference type="Pfam" id="PF00082">
    <property type="entry name" value="Peptidase_S8"/>
    <property type="match status" value="1"/>
</dbReference>
<dbReference type="PANTHER" id="PTHR43806">
    <property type="entry name" value="PEPTIDASE S8"/>
    <property type="match status" value="1"/>
</dbReference>
<evidence type="ECO:0000256" key="5">
    <source>
        <dbReference type="PROSITE-ProRule" id="PRU01240"/>
    </source>
</evidence>
<dbReference type="GO" id="GO:0006508">
    <property type="term" value="P:proteolysis"/>
    <property type="evidence" value="ECO:0007669"/>
    <property type="project" value="UniProtKB-KW"/>
</dbReference>
<keyword evidence="7" id="KW-0732">Signal</keyword>
<evidence type="ECO:0000259" key="8">
    <source>
        <dbReference type="Pfam" id="PF00082"/>
    </source>
</evidence>
<protein>
    <submittedName>
        <fullName evidence="9">Serine protease</fullName>
    </submittedName>
</protein>
<keyword evidence="6" id="KW-0812">Transmembrane</keyword>
<evidence type="ECO:0000313" key="10">
    <source>
        <dbReference type="Proteomes" id="UP000053923"/>
    </source>
</evidence>
<evidence type="ECO:0000313" key="9">
    <source>
        <dbReference type="EMBL" id="KUL40259.1"/>
    </source>
</evidence>
<accession>A0A0X3V625</accession>
<feature type="active site" description="Charge relay system" evidence="5">
    <location>
        <position position="103"/>
    </location>
</feature>
<dbReference type="Gene3D" id="3.40.50.200">
    <property type="entry name" value="Peptidase S8/S53 domain"/>
    <property type="match status" value="1"/>
</dbReference>
<feature type="active site" description="Charge relay system" evidence="5">
    <location>
        <position position="66"/>
    </location>
</feature>
<dbReference type="AlphaFoldDB" id="A0A0X3V625"/>
<feature type="signal peptide" evidence="7">
    <location>
        <begin position="1"/>
        <end position="33"/>
    </location>
</feature>
<keyword evidence="10" id="KW-1185">Reference proteome</keyword>
<keyword evidence="6" id="KW-1133">Transmembrane helix</keyword>
<dbReference type="PANTHER" id="PTHR43806:SF11">
    <property type="entry name" value="CEREVISIN-RELATED"/>
    <property type="match status" value="1"/>
</dbReference>
<dbReference type="SUPFAM" id="SSF52743">
    <property type="entry name" value="Subtilisin-like"/>
    <property type="match status" value="1"/>
</dbReference>
<reference evidence="10" key="1">
    <citation type="submission" date="2015-10" db="EMBL/GenBank/DDBJ databases">
        <authorList>
            <person name="Ju K.-S."/>
            <person name="Doroghazi J.R."/>
            <person name="Metcalf W.W."/>
        </authorList>
    </citation>
    <scope>NUCLEOTIDE SEQUENCE [LARGE SCALE GENOMIC DNA]</scope>
    <source>
        <strain evidence="10">NRRL 3151</strain>
    </source>
</reference>
<comment type="caution">
    <text evidence="9">The sequence shown here is derived from an EMBL/GenBank/DDBJ whole genome shotgun (WGS) entry which is preliminary data.</text>
</comment>
<dbReference type="Proteomes" id="UP000053923">
    <property type="component" value="Unassembled WGS sequence"/>
</dbReference>
<dbReference type="EMBL" id="LLZG01000081">
    <property type="protein sequence ID" value="KUL40259.1"/>
    <property type="molecule type" value="Genomic_DNA"/>
</dbReference>
<dbReference type="OrthoDB" id="3359820at2"/>
<gene>
    <name evidence="9" type="ORF">ADL12_13455</name>
</gene>
<dbReference type="InterPro" id="IPR000209">
    <property type="entry name" value="Peptidase_S8/S53_dom"/>
</dbReference>
<dbReference type="GO" id="GO:0004252">
    <property type="term" value="F:serine-type endopeptidase activity"/>
    <property type="evidence" value="ECO:0007669"/>
    <property type="project" value="UniProtKB-UniRule"/>
</dbReference>
<proteinExistence type="inferred from homology"/>
<name>A0A0X3V625_9ACTN</name>
<dbReference type="InterPro" id="IPR015500">
    <property type="entry name" value="Peptidase_S8_subtilisin-rel"/>
</dbReference>
<keyword evidence="2 5" id="KW-0645">Protease</keyword>
<evidence type="ECO:0000256" key="2">
    <source>
        <dbReference type="ARBA" id="ARBA00022670"/>
    </source>
</evidence>
<dbReference type="InterPro" id="IPR050131">
    <property type="entry name" value="Peptidase_S8_subtilisin-like"/>
</dbReference>
<sequence length="391" mass="39640">MTTRSMRNATVTGAVLMVLMGATLSWGAVPASAAENAPVSWESAALDLPTAHQATQGEGVTVAVLDTGINPDHPALKDRVTKVGPDFYELAGLEPGNSGYGVHGTAMVSDVLKVAPKAKIVTARVIDDEHDDFSGDVESLKDGVSPIAKGIDFALENDADVISLSVGGGVVNELRGEELAAAARAVQKGVTLLAGAGNMGDEGNEGNFPAGLANVISVAATKPGGQRADFSTVRTHNTIAAPGVDIISADKDGGYRPVDGTSPATALAAGVTALMLAENPDLTPAQTRAILMRTADHPAGGHNALVGAGQINAAAAVRAADSPPKIDTAPKPYKGDVEHFASPTGTDKISHPAMETELLATGLGALGCGVLFVAGGGLLLFRKSRRQRAAV</sequence>
<evidence type="ECO:0000256" key="6">
    <source>
        <dbReference type="SAM" id="Phobius"/>
    </source>
</evidence>
<evidence type="ECO:0000256" key="3">
    <source>
        <dbReference type="ARBA" id="ARBA00022801"/>
    </source>
</evidence>
<organism evidence="9 10">
    <name type="scientific">Streptomyces regalis</name>
    <dbReference type="NCBI Taxonomy" id="68262"/>
    <lineage>
        <taxon>Bacteria</taxon>
        <taxon>Bacillati</taxon>
        <taxon>Actinomycetota</taxon>
        <taxon>Actinomycetes</taxon>
        <taxon>Kitasatosporales</taxon>
        <taxon>Streptomycetaceae</taxon>
        <taxon>Streptomyces</taxon>
    </lineage>
</organism>